<dbReference type="InterPro" id="IPR001936">
    <property type="entry name" value="RasGAP_dom"/>
</dbReference>
<dbReference type="STRING" id="1531966.A0A0A1SVA6"/>
<dbReference type="InterPro" id="IPR011993">
    <property type="entry name" value="PH-like_dom_sf"/>
</dbReference>
<accession>A0A0A1SVA6</accession>
<dbReference type="Gene3D" id="2.30.29.30">
    <property type="entry name" value="Pleckstrin-homology domain (PH domain)/Phosphotyrosine-binding domain (PTB)"/>
    <property type="match status" value="1"/>
</dbReference>
<dbReference type="OrthoDB" id="28245at2759"/>
<dbReference type="PANTHER" id="PTHR10194:SF142">
    <property type="entry name" value="NEUROFIBROMIN"/>
    <property type="match status" value="1"/>
</dbReference>
<evidence type="ECO:0000313" key="5">
    <source>
        <dbReference type="Proteomes" id="UP000039046"/>
    </source>
</evidence>
<keyword evidence="2" id="KW-0597">Phosphoprotein</keyword>
<name>A0A0A1SVA6_9HYPO</name>
<dbReference type="Pfam" id="PF21877">
    <property type="entry name" value="PH_NF1"/>
    <property type="match status" value="1"/>
</dbReference>
<dbReference type="Proteomes" id="UP000039046">
    <property type="component" value="Unassembled WGS sequence"/>
</dbReference>
<dbReference type="PANTHER" id="PTHR10194">
    <property type="entry name" value="RAS GTPASE-ACTIVATING PROTEINS"/>
    <property type="match status" value="1"/>
</dbReference>
<dbReference type="InterPro" id="IPR001251">
    <property type="entry name" value="CRAL-TRIO_dom"/>
</dbReference>
<feature type="domain" description="Ras-GAP" evidence="3">
    <location>
        <begin position="1171"/>
        <end position="1364"/>
    </location>
</feature>
<dbReference type="InterPro" id="IPR036865">
    <property type="entry name" value="CRAL-TRIO_dom_sf"/>
</dbReference>
<dbReference type="HOGENOM" id="CLU_000249_0_2_1"/>
<evidence type="ECO:0000313" key="4">
    <source>
        <dbReference type="EMBL" id="CEJ87587.1"/>
    </source>
</evidence>
<dbReference type="EMBL" id="CDHN01000002">
    <property type="protein sequence ID" value="CEJ87587.1"/>
    <property type="molecule type" value="Genomic_DNA"/>
</dbReference>
<keyword evidence="5" id="KW-1185">Reference proteome</keyword>
<proteinExistence type="predicted"/>
<dbReference type="SMART" id="SM00323">
    <property type="entry name" value="RasGAP"/>
    <property type="match status" value="1"/>
</dbReference>
<reference evidence="4 5" key="1">
    <citation type="journal article" date="2015" name="Genome Announc.">
        <title>Draft Genome Sequence and Gene Annotation of the Entomopathogenic Fungus Verticillium hemipterigenum.</title>
        <authorList>
            <person name="Horn F."/>
            <person name="Habel A."/>
            <person name="Scharf D.H."/>
            <person name="Dworschak J."/>
            <person name="Brakhage A.A."/>
            <person name="Guthke R."/>
            <person name="Hertweck C."/>
            <person name="Linde J."/>
        </authorList>
    </citation>
    <scope>NUCLEOTIDE SEQUENCE [LARGE SCALE GENOMIC DNA]</scope>
</reference>
<sequence length="2534" mass="282714">MDGDAGLVGYLVDRLATKLPHRVGVNGARLDDDEVLHTTRTTLIKLSQTTVNVVLESLLDLLEEVSRPYSGGLGRHPVHVVQSESYIVELAAACCSARWAAVNATEPEPHEEEQLKDSLTKRVFDIFKTFLDPNPDDESLPARTLLDNTAGLDANLMSARVSADNSRDSIDGFHSVQALAATIEKHVKTLIEFVTAFSWGPSFSYLRTVIHSIRTTITVESSSDASKALNASEKGSLVVLRLLSYCWVDSAKLGLLIQEICSSYLHFRRPYQNTVAVSIPLLITRWIDRYPDEFVQLHRLHKRLDGGSDTLFDMTQTAADNGRRRTPLYPLQITLLFLMPDVFEVASNLREAKGTSIIKKVAFLDTLRKALRNGNEQAGYCLVSLLRVARHFDVESDSALVSFAMDVHDEVRDAIFRPSPGTQRIFDQDMVTAGLISLAHLNLEVCLDSLVGYCTSDDAPESFRIALVEACCYFSSLRTASKYKPLFHQALPFMKAHMKSVTETSSDSTAHDVNAELTCQILRFLGSSLSCFSDDDAPFLEPDGYFLDAVLLCVLFPMLSIRKNALDVTERLFSTYTQTQLFTSERTAQPSVRQQLRYDVWVRSSTFIIHLCKEPQSVLETHFITSLHSYMKNRILLLKKVPLLGTLPPNVPIVAEAVTVLEKSLLVALCSANIDTCQLVAASIGLLLEERQLVNDSSDNPKAYASLQRNLTVLGEISSPSYRITGLVAFQKRIRVLFRKLACPTPGILQAWETAFEKWIYLAKDLSTMSTDLIEETMMSEWRNLSGFLASIGGICVSSQSAGQDDSPPTDLKWIDLPQADNAGEALLHRYLRLSVQLLACSSIRVREATRDILSHEMALQINPLLLKAVESEVEVLLTGALGHPDKAQDSEVIFAEQTASLLKDMVESIGNPQHSASASTVHLGVLSLNFAKFVEGIPDTTTSLRVKIRICQLVEAVIRRKEHLNLRDDVRIRNQLLEFIFSWIDRPGTPLPEHAALRLDESWRMQKDLDRACLKALADLTMRLPLQPADSQTDASMSEMKSQMFQTYFNRFLSLLNQESLQVAAKELQKAGGTRDEGSSNADLAISILSNLLSANIDVGLKHSLNIGYHESIAIRTAFIRVLYNILSQGTEFSNLSDSAVTEKYDELLNILTKDMSLAVAMSTVCPGAEIDELAVCLLTVFEQRGQIFDLFEALIREEVNQTENETELLRRTSVATKMLSLYAKWKGYSYLHGTLHKVLDRLLLTSQDLDLELDPTRVGSPEELRKNALQLQVVSKVFMDDICASAANIPPSFRKICSIIHEAVLPRFPNAKYTAVGAFIFLRFFCPAIVAPEAEGLVPSPPSKEMRRGLLLIAKIIQNLANNVLFGTKEPYMFPLNQFLVKNISVVVSFLHEISIPPDDLQLVPSKETFDFGSCVSFHRFLYDHWDHLRQTLTARERREYVRSPDSMARSRSPILEPLRSLVANLGPSPLAISWNRPQISINGPPLYARFQNFMLRNAFKSTESFLASQAVYDGGETKDGLSILNIILRHIENEGIDYETLLYCYLKIASRLWHEPFVVFVDATCYTGKNEPRDDFFKMLDMLAPVEMSQNLCRIYIYNMNSAFKRCFRRLLRISTKNEYSVFHPSNVEYHLPSNLDDLQIYFNLSHMLLPKDTISVMSDGRFMFHPITRLSKSKGRVEVSVKVGSQFLQVTTLKKQEILSGLRLSAVINDVFRLSDVEEAATTMQADDEASFGIRADGGKIVMCFTSAKKAEVLHAIRNAKGKQGKDGRTHKHLERLIRPQDVPGTLLNLAFANLLSVDRGLRVASYNLLGALGRAFQFDTETRLVCTKDISVPMDPSRFIINISTQLAHSEPQLTSDFLTEFFVSWETFPDEQKALSLAYMAPWLSGLRTNVLVNEADGEKGRDKVAAIFHKFIDLIALDQTLSYALEQSVWPLIVQDEVLLEIFLEELVKAALSFGMQGEVIETIASVIANISSVTARARSLARLRKALNRSSLRPTRHLPDNAVWSEICSMLHICVALSFDSSVQSQLFLPEIFHVVTMLGNIGTRQVRSMVHMLLTNTVHAICASFTLDEPRLAKVRACLEQLAEPKGSFFASNSRFSREGNQPVQPNESGSNLAATENLVAILYDICNIAAVSTDMANAWRSRWMSLVASTAFQNNPAIQPRAFAVMGYLARQEVDDDLLYQVLVALRNSVTQFGEDGDSEMLISIITCLSRMMANLPSASRYGLQLFWLAMSLVRLVPASLFNCTAQFLEAILGNIGGAGNARGDGMVTLLLQSRGQLDDAAQMLDDAYGIHFDEENFHFAVCACLVRGLTNSATRHAAIRVLCSFLELSSAQEGLNVRSSEVLMASPYLALGLARCADFEDLREGIWSAGMDPDEIKTMLGVFGRPEIQAMEDKHLLLVSTIELVDFQYLEDTAQSRSLLWLNELAKSRPSVFLHLCGVMPSILNDVLIHGQDSVALEAAHTLVATLTSEQRYSKAMGSMKQLTNELEELGFSGLWTSSFHRPLQNKSACFEMTEKLIELIVI</sequence>
<protein>
    <submittedName>
        <fullName evidence="4">Putative Neurofibromin-A</fullName>
    </submittedName>
</protein>
<dbReference type="InterPro" id="IPR008936">
    <property type="entry name" value="Rho_GTPase_activation_prot"/>
</dbReference>
<dbReference type="SUPFAM" id="SSF48350">
    <property type="entry name" value="GTPase activation domain, GAP"/>
    <property type="match status" value="1"/>
</dbReference>
<keyword evidence="1" id="KW-0343">GTPase activation</keyword>
<dbReference type="InterPro" id="IPR039360">
    <property type="entry name" value="Ras_GTPase"/>
</dbReference>
<dbReference type="CDD" id="cd05392">
    <property type="entry name" value="RasGAP_Neurofibromin_like"/>
    <property type="match status" value="1"/>
</dbReference>
<evidence type="ECO:0000259" key="3">
    <source>
        <dbReference type="PROSITE" id="PS50018"/>
    </source>
</evidence>
<dbReference type="GO" id="GO:0005096">
    <property type="term" value="F:GTPase activator activity"/>
    <property type="evidence" value="ECO:0007669"/>
    <property type="project" value="UniProtKB-KW"/>
</dbReference>
<dbReference type="InterPro" id="IPR054071">
    <property type="entry name" value="PH_NF1"/>
</dbReference>
<dbReference type="PROSITE" id="PS50018">
    <property type="entry name" value="RAS_GTPASE_ACTIV_2"/>
    <property type="match status" value="1"/>
</dbReference>
<dbReference type="Gene3D" id="3.40.525.10">
    <property type="entry name" value="CRAL-TRIO lipid binding domain"/>
    <property type="match status" value="1"/>
</dbReference>
<dbReference type="GO" id="GO:0007165">
    <property type="term" value="P:signal transduction"/>
    <property type="evidence" value="ECO:0007669"/>
    <property type="project" value="UniProtKB-ARBA"/>
</dbReference>
<dbReference type="Pfam" id="PF00616">
    <property type="entry name" value="RasGAP"/>
    <property type="match status" value="2"/>
</dbReference>
<dbReference type="Gene3D" id="1.10.506.10">
    <property type="entry name" value="GTPase Activation - p120gap, domain 1"/>
    <property type="match status" value="2"/>
</dbReference>
<gene>
    <name evidence="4" type="ORF">VHEMI04458</name>
</gene>
<evidence type="ECO:0000256" key="2">
    <source>
        <dbReference type="ARBA" id="ARBA00022553"/>
    </source>
</evidence>
<dbReference type="InterPro" id="IPR023152">
    <property type="entry name" value="RasGAP_CS"/>
</dbReference>
<organism evidence="4 5">
    <name type="scientific">[Torrubiella] hemipterigena</name>
    <dbReference type="NCBI Taxonomy" id="1531966"/>
    <lineage>
        <taxon>Eukaryota</taxon>
        <taxon>Fungi</taxon>
        <taxon>Dikarya</taxon>
        <taxon>Ascomycota</taxon>
        <taxon>Pezizomycotina</taxon>
        <taxon>Sordariomycetes</taxon>
        <taxon>Hypocreomycetidae</taxon>
        <taxon>Hypocreales</taxon>
        <taxon>Clavicipitaceae</taxon>
        <taxon>Clavicipitaceae incertae sedis</taxon>
        <taxon>'Torrubiella' clade</taxon>
    </lineage>
</organism>
<dbReference type="Pfam" id="PF13716">
    <property type="entry name" value="CRAL_TRIO_2"/>
    <property type="match status" value="1"/>
</dbReference>
<evidence type="ECO:0000256" key="1">
    <source>
        <dbReference type="ARBA" id="ARBA00022468"/>
    </source>
</evidence>
<dbReference type="PROSITE" id="PS00509">
    <property type="entry name" value="RAS_GTPASE_ACTIV_1"/>
    <property type="match status" value="1"/>
</dbReference>